<name>A0ABS1DL19_9PROT</name>
<evidence type="ECO:0000256" key="2">
    <source>
        <dbReference type="SAM" id="MobiDB-lite"/>
    </source>
</evidence>
<dbReference type="Proteomes" id="UP001296873">
    <property type="component" value="Unassembled WGS sequence"/>
</dbReference>
<sequence>MDRTQRIADLYCARALELNQADLETLRQRALRNLARMREQGSASSALLARWSEVAQRPESFRWVLSASAAEAAELRRNHPLAGALPEAERQEIVRRTRDEPAST</sequence>
<keyword evidence="1" id="KW-0175">Coiled coil</keyword>
<feature type="region of interest" description="Disordered" evidence="2">
    <location>
        <begin position="82"/>
        <end position="104"/>
    </location>
</feature>
<organism evidence="3 4">
    <name type="scientific">Rhodovibrio sodomensis</name>
    <dbReference type="NCBI Taxonomy" id="1088"/>
    <lineage>
        <taxon>Bacteria</taxon>
        <taxon>Pseudomonadati</taxon>
        <taxon>Pseudomonadota</taxon>
        <taxon>Alphaproteobacteria</taxon>
        <taxon>Rhodospirillales</taxon>
        <taxon>Rhodovibrionaceae</taxon>
        <taxon>Rhodovibrio</taxon>
    </lineage>
</organism>
<protein>
    <submittedName>
        <fullName evidence="3">Uncharacterized protein</fullName>
    </submittedName>
</protein>
<gene>
    <name evidence="3" type="ORF">CKO28_24825</name>
</gene>
<evidence type="ECO:0000256" key="1">
    <source>
        <dbReference type="SAM" id="Coils"/>
    </source>
</evidence>
<dbReference type="RefSeq" id="WP_200343870.1">
    <property type="nucleotide sequence ID" value="NZ_NRRL01000159.1"/>
</dbReference>
<keyword evidence="4" id="KW-1185">Reference proteome</keyword>
<dbReference type="EMBL" id="NRRL01000159">
    <property type="protein sequence ID" value="MBK1671230.1"/>
    <property type="molecule type" value="Genomic_DNA"/>
</dbReference>
<evidence type="ECO:0000313" key="4">
    <source>
        <dbReference type="Proteomes" id="UP001296873"/>
    </source>
</evidence>
<proteinExistence type="predicted"/>
<evidence type="ECO:0000313" key="3">
    <source>
        <dbReference type="EMBL" id="MBK1671230.1"/>
    </source>
</evidence>
<feature type="compositionally biased region" description="Basic and acidic residues" evidence="2">
    <location>
        <begin position="87"/>
        <end position="104"/>
    </location>
</feature>
<comment type="caution">
    <text evidence="3">The sequence shown here is derived from an EMBL/GenBank/DDBJ whole genome shotgun (WGS) entry which is preliminary data.</text>
</comment>
<accession>A0ABS1DL19</accession>
<reference evidence="3 4" key="1">
    <citation type="journal article" date="2020" name="Microorganisms">
        <title>Osmotic Adaptation and Compatible Solute Biosynthesis of Phototrophic Bacteria as Revealed from Genome Analyses.</title>
        <authorList>
            <person name="Imhoff J.F."/>
            <person name="Rahn T."/>
            <person name="Kunzel S."/>
            <person name="Keller A."/>
            <person name="Neulinger S.C."/>
        </authorList>
    </citation>
    <scope>NUCLEOTIDE SEQUENCE [LARGE SCALE GENOMIC DNA]</scope>
    <source>
        <strain evidence="3 4">DSM 9895</strain>
    </source>
</reference>
<feature type="coiled-coil region" evidence="1">
    <location>
        <begin position="13"/>
        <end position="40"/>
    </location>
</feature>